<dbReference type="Proteomes" id="UP000515159">
    <property type="component" value="Chromosome 14"/>
</dbReference>
<dbReference type="EC" id="3.4.11.-" evidence="20"/>
<dbReference type="GO" id="GO:0005615">
    <property type="term" value="C:extracellular space"/>
    <property type="evidence" value="ECO:0007669"/>
    <property type="project" value="TreeGrafter"/>
</dbReference>
<proteinExistence type="inferred from homology"/>
<dbReference type="GO" id="GO:0070006">
    <property type="term" value="F:metalloaminopeptidase activity"/>
    <property type="evidence" value="ECO:0007669"/>
    <property type="project" value="TreeGrafter"/>
</dbReference>
<keyword evidence="5" id="KW-1003">Cell membrane</keyword>
<keyword evidence="9 20" id="KW-0378">Hydrolase</keyword>
<name>A0A6P8PI98_GEOSA</name>
<dbReference type="Gene3D" id="1.25.50.20">
    <property type="match status" value="1"/>
</dbReference>
<dbReference type="InterPro" id="IPR014782">
    <property type="entry name" value="Peptidase_M1_dom"/>
</dbReference>
<comment type="similarity">
    <text evidence="2 20">Belongs to the peptidase M1 family.</text>
</comment>
<protein>
    <recommendedName>
        <fullName evidence="20">Aminopeptidase</fullName>
        <ecNumber evidence="20">3.4.11.-</ecNumber>
    </recommendedName>
</protein>
<accession>A0A6P8PI98</accession>
<evidence type="ECO:0000256" key="2">
    <source>
        <dbReference type="ARBA" id="ARBA00010136"/>
    </source>
</evidence>
<dbReference type="GO" id="GO:0005737">
    <property type="term" value="C:cytoplasm"/>
    <property type="evidence" value="ECO:0007669"/>
    <property type="project" value="TreeGrafter"/>
</dbReference>
<dbReference type="InterPro" id="IPR045357">
    <property type="entry name" value="Aminopeptidase_N-like_N"/>
</dbReference>
<keyword evidence="4 20" id="KW-0031">Aminopeptidase</keyword>
<dbReference type="SUPFAM" id="SSF55486">
    <property type="entry name" value="Metalloproteases ('zincins'), catalytic domain"/>
    <property type="match status" value="1"/>
</dbReference>
<evidence type="ECO:0000256" key="6">
    <source>
        <dbReference type="ARBA" id="ARBA00022670"/>
    </source>
</evidence>
<evidence type="ECO:0000256" key="18">
    <source>
        <dbReference type="PIRSR" id="PIRSR634016-3"/>
    </source>
</evidence>
<keyword evidence="7" id="KW-0812">Transmembrane</keyword>
<feature type="binding site" evidence="18">
    <location>
        <position position="408"/>
    </location>
    <ligand>
        <name>Zn(2+)</name>
        <dbReference type="ChEBI" id="CHEBI:29105"/>
        <note>catalytic</note>
    </ligand>
</feature>
<dbReference type="AlphaFoldDB" id="A0A6P8PI98"/>
<keyword evidence="10 18" id="KW-0862">Zinc</keyword>
<sequence>MAKGFYISKTLAVIGILFSVAAMATVIGLSVALSQEKAKNENSDSTSDTYVGTTTSSNSITMQPSNEIWNKYRLPNSLIPDHYDIELQPHLTKNVEGLYVFKGKSSVIFKCVTATNLILIHSNKLNYTLKAGHHIYLKAVDGSNLPSIQKTWHQTTTQYLVVQLNSNLETGKTYEISSEFRGELADDLAGFYRSEYKEGNETRIIATTQMQPTGARKTFPCFDEPAMKATFNITLIYDPQYTALSNMPNISTTSKNIDGKQWSVTTFDRTPRMSTYLLAFIVSDFSNIEQPGSKPQIRIWARKKAIEENQGEYALNVTGSILNYYDSYYNVSYPLPKSDQIALPDFSAGAMENWGLITYRESALLYDNEISSISNKERVLTVIAHELAHQWFGNLVTLRWWNDLWLNEGFASYVEYLGADFVQKKWNIKDLILLNEMYHVMEIDALSSSHPLSSKEEEVNTPAQINEVFDPIAYSKGSSVIRMLTKFLKESEFKAGLNSYLNAFEYGNAIYSDLWTHLQQAVNASSNLPRSIKEIMDTWTLQMGFPVVTVDTASGKVTQKHFLLDPDSKVNRPSDYNYLWIVPISWMKNGVVQPGYYWLQKSEEINNDFKTSDWVLANINVDGYYRVNYNKENWDKLLKQLQNNHSVIPVMNRAQLISDAFSLARAKYIHTTAALDTTKFLINETEYMPWQTAIGSLDYFKQMFDRTDVYGSMKKYMKQQVFNLFYHFKDVTNNWTVRPSGLMEQYNEVNAISLACTNDLQECKTMASDLFNNWMNNSSYNPIHPNLKTTIYCSAIARGEEKEWDFAWKMFQKATVATEADKLRAALACSTKPWILNRYLQYSLDPTKIRKQDAVSTITYIANNVAGHRFAWDFMRANWKTIYTEFGESSFTMTNLITRMTQRLSTKFDLQQLEQFKLDNQDPGFGSANRAMEQALEKTKANIRWVQENKEAVHVWFNTKINSSL</sequence>
<dbReference type="InterPro" id="IPR027268">
    <property type="entry name" value="Peptidase_M4/M1_CTD_sf"/>
</dbReference>
<dbReference type="GO" id="GO:0042277">
    <property type="term" value="F:peptide binding"/>
    <property type="evidence" value="ECO:0007669"/>
    <property type="project" value="TreeGrafter"/>
</dbReference>
<dbReference type="KEGG" id="gsh:117347961"/>
<evidence type="ECO:0000313" key="24">
    <source>
        <dbReference type="Proteomes" id="UP000515159"/>
    </source>
</evidence>
<evidence type="ECO:0000256" key="19">
    <source>
        <dbReference type="PIRSR" id="PIRSR634016-4"/>
    </source>
</evidence>
<evidence type="ECO:0000256" key="9">
    <source>
        <dbReference type="ARBA" id="ARBA00022801"/>
    </source>
</evidence>
<keyword evidence="8 18" id="KW-0479">Metal-binding</keyword>
<keyword evidence="12" id="KW-1133">Transmembrane helix</keyword>
<evidence type="ECO:0000256" key="13">
    <source>
        <dbReference type="ARBA" id="ARBA00023049"/>
    </source>
</evidence>
<evidence type="ECO:0000256" key="11">
    <source>
        <dbReference type="ARBA" id="ARBA00022968"/>
    </source>
</evidence>
<dbReference type="Pfam" id="PF01433">
    <property type="entry name" value="Peptidase_M1"/>
    <property type="match status" value="1"/>
</dbReference>
<keyword evidence="16" id="KW-0325">Glycoprotein</keyword>
<dbReference type="InterPro" id="IPR001930">
    <property type="entry name" value="Peptidase_M1"/>
</dbReference>
<keyword evidence="15" id="KW-1015">Disulfide bond</keyword>
<dbReference type="PANTHER" id="PTHR11533">
    <property type="entry name" value="PROTEASE M1 ZINC METALLOPROTEASE"/>
    <property type="match status" value="1"/>
</dbReference>
<dbReference type="InterPro" id="IPR050344">
    <property type="entry name" value="Peptidase_M1_aminopeptidases"/>
</dbReference>
<dbReference type="Pfam" id="PF11838">
    <property type="entry name" value="ERAP1_C"/>
    <property type="match status" value="1"/>
</dbReference>
<dbReference type="RefSeq" id="XP_033775376.1">
    <property type="nucleotide sequence ID" value="XM_033919485.1"/>
</dbReference>
<dbReference type="FunFam" id="1.25.50.20:FF:000012">
    <property type="entry name" value="Aminopeptidase N"/>
    <property type="match status" value="1"/>
</dbReference>
<evidence type="ECO:0000256" key="7">
    <source>
        <dbReference type="ARBA" id="ARBA00022692"/>
    </source>
</evidence>
<dbReference type="InterPro" id="IPR042097">
    <property type="entry name" value="Aminopeptidase_N-like_N_sf"/>
</dbReference>
<dbReference type="PANTHER" id="PTHR11533:SF172">
    <property type="entry name" value="AMINOPEPTIDASE N"/>
    <property type="match status" value="1"/>
</dbReference>
<evidence type="ECO:0000313" key="25">
    <source>
        <dbReference type="RefSeq" id="XP_033775374.1"/>
    </source>
</evidence>
<evidence type="ECO:0000256" key="17">
    <source>
        <dbReference type="PIRSR" id="PIRSR634016-1"/>
    </source>
</evidence>
<keyword evidence="11" id="KW-0735">Signal-anchor</keyword>
<evidence type="ECO:0000256" key="8">
    <source>
        <dbReference type="ARBA" id="ARBA00022723"/>
    </source>
</evidence>
<evidence type="ECO:0000256" key="10">
    <source>
        <dbReference type="ARBA" id="ARBA00022833"/>
    </source>
</evidence>
<dbReference type="RefSeq" id="XP_033775374.1">
    <property type="nucleotide sequence ID" value="XM_033919483.1"/>
</dbReference>
<keyword evidence="13 20" id="KW-0482">Metalloprotease</keyword>
<feature type="active site" description="Proton acceptor" evidence="17">
    <location>
        <position position="386"/>
    </location>
</feature>
<dbReference type="FunFam" id="2.60.40.1910:FF:000005">
    <property type="entry name" value="Aminopeptidase"/>
    <property type="match status" value="1"/>
</dbReference>
<feature type="domain" description="Aminopeptidase N-like N-terminal" evidence="23">
    <location>
        <begin position="80"/>
        <end position="277"/>
    </location>
</feature>
<dbReference type="CDD" id="cd09601">
    <property type="entry name" value="M1_APN-Q_like"/>
    <property type="match status" value="1"/>
</dbReference>
<organism evidence="24 26">
    <name type="scientific">Geotrypetes seraphini</name>
    <name type="common">Gaboon caecilian</name>
    <name type="synonym">Caecilia seraphini</name>
    <dbReference type="NCBI Taxonomy" id="260995"/>
    <lineage>
        <taxon>Eukaryota</taxon>
        <taxon>Metazoa</taxon>
        <taxon>Chordata</taxon>
        <taxon>Craniata</taxon>
        <taxon>Vertebrata</taxon>
        <taxon>Euteleostomi</taxon>
        <taxon>Amphibia</taxon>
        <taxon>Gymnophiona</taxon>
        <taxon>Geotrypetes</taxon>
    </lineage>
</organism>
<keyword evidence="24" id="KW-1185">Reference proteome</keyword>
<evidence type="ECO:0000259" key="22">
    <source>
        <dbReference type="Pfam" id="PF11838"/>
    </source>
</evidence>
<evidence type="ECO:0000256" key="14">
    <source>
        <dbReference type="ARBA" id="ARBA00023136"/>
    </source>
</evidence>
<evidence type="ECO:0000256" key="4">
    <source>
        <dbReference type="ARBA" id="ARBA00022438"/>
    </source>
</evidence>
<evidence type="ECO:0000313" key="27">
    <source>
        <dbReference type="RefSeq" id="XP_033775377.1"/>
    </source>
</evidence>
<gene>
    <name evidence="25 26 27" type="primary">LOC117347961</name>
</gene>
<evidence type="ECO:0000313" key="26">
    <source>
        <dbReference type="RefSeq" id="XP_033775376.1"/>
    </source>
</evidence>
<dbReference type="PRINTS" id="PR00756">
    <property type="entry name" value="ALADIPTASE"/>
</dbReference>
<keyword evidence="6 20" id="KW-0645">Protease</keyword>
<dbReference type="FunFam" id="2.60.40.1730:FF:000001">
    <property type="entry name" value="Leucyl-cystinyl aminopeptidase"/>
    <property type="match status" value="1"/>
</dbReference>
<feature type="binding site" evidence="18">
    <location>
        <position position="385"/>
    </location>
    <ligand>
        <name>Zn(2+)</name>
        <dbReference type="ChEBI" id="CHEBI:29105"/>
        <note>catalytic</note>
    </ligand>
</feature>
<keyword evidence="14" id="KW-0472">Membrane</keyword>
<dbReference type="Gene3D" id="2.60.40.1730">
    <property type="entry name" value="tricorn interacting facor f3 domain"/>
    <property type="match status" value="1"/>
</dbReference>
<evidence type="ECO:0000256" key="15">
    <source>
        <dbReference type="ARBA" id="ARBA00023157"/>
    </source>
</evidence>
<dbReference type="GO" id="GO:0043171">
    <property type="term" value="P:peptide catabolic process"/>
    <property type="evidence" value="ECO:0007669"/>
    <property type="project" value="TreeGrafter"/>
</dbReference>
<evidence type="ECO:0000256" key="1">
    <source>
        <dbReference type="ARBA" id="ARBA00004401"/>
    </source>
</evidence>
<dbReference type="FunFam" id="1.10.390.10:FF:000016">
    <property type="entry name" value="Glutamyl aminopeptidase"/>
    <property type="match status" value="1"/>
</dbReference>
<evidence type="ECO:0000256" key="12">
    <source>
        <dbReference type="ARBA" id="ARBA00022989"/>
    </source>
</evidence>
<evidence type="ECO:0000256" key="20">
    <source>
        <dbReference type="RuleBase" id="RU364040"/>
    </source>
</evidence>
<dbReference type="SUPFAM" id="SSF63737">
    <property type="entry name" value="Leukotriene A4 hydrolase N-terminal domain"/>
    <property type="match status" value="1"/>
</dbReference>
<reference evidence="25 26" key="1">
    <citation type="submission" date="2025-04" db="UniProtKB">
        <authorList>
            <consortium name="RefSeq"/>
        </authorList>
    </citation>
    <scope>IDENTIFICATION</scope>
</reference>
<evidence type="ECO:0000259" key="23">
    <source>
        <dbReference type="Pfam" id="PF17900"/>
    </source>
</evidence>
<feature type="domain" description="ERAP1-like C-terminal" evidence="22">
    <location>
        <begin position="614"/>
        <end position="940"/>
    </location>
</feature>
<comment type="subcellular location">
    <subcellularLocation>
        <location evidence="1">Cell membrane</location>
        <topology evidence="1">Single-pass type II membrane protein</topology>
    </subcellularLocation>
</comment>
<dbReference type="GO" id="GO:0006508">
    <property type="term" value="P:proteolysis"/>
    <property type="evidence" value="ECO:0007669"/>
    <property type="project" value="UniProtKB-KW"/>
</dbReference>
<evidence type="ECO:0000259" key="21">
    <source>
        <dbReference type="Pfam" id="PF01433"/>
    </source>
</evidence>
<feature type="domain" description="Peptidase M1 membrane alanine aminopeptidase" evidence="21">
    <location>
        <begin position="313"/>
        <end position="539"/>
    </location>
</feature>
<evidence type="ECO:0000256" key="5">
    <source>
        <dbReference type="ARBA" id="ARBA00022475"/>
    </source>
</evidence>
<dbReference type="GO" id="GO:0008270">
    <property type="term" value="F:zinc ion binding"/>
    <property type="evidence" value="ECO:0007669"/>
    <property type="project" value="UniProtKB-UniRule"/>
</dbReference>
<dbReference type="Gene3D" id="1.10.390.10">
    <property type="entry name" value="Neutral Protease Domain 2"/>
    <property type="match status" value="1"/>
</dbReference>
<dbReference type="GO" id="GO:0005886">
    <property type="term" value="C:plasma membrane"/>
    <property type="evidence" value="ECO:0007669"/>
    <property type="project" value="UniProtKB-SubCell"/>
</dbReference>
<comment type="subunit">
    <text evidence="3">Homodimer.</text>
</comment>
<comment type="cofactor">
    <cofactor evidence="18 20">
        <name>Zn(2+)</name>
        <dbReference type="ChEBI" id="CHEBI:29105"/>
    </cofactor>
    <text evidence="18 20">Binds 1 zinc ion per subunit.</text>
</comment>
<evidence type="ECO:0000256" key="3">
    <source>
        <dbReference type="ARBA" id="ARBA00011738"/>
    </source>
</evidence>
<dbReference type="Pfam" id="PF17900">
    <property type="entry name" value="Peptidase_M1_N"/>
    <property type="match status" value="1"/>
</dbReference>
<evidence type="ECO:0000256" key="16">
    <source>
        <dbReference type="ARBA" id="ARBA00023180"/>
    </source>
</evidence>
<dbReference type="GeneID" id="117347961"/>
<dbReference type="OrthoDB" id="510539at2759"/>
<dbReference type="RefSeq" id="XP_033775377.1">
    <property type="nucleotide sequence ID" value="XM_033919486.1"/>
</dbReference>
<feature type="site" description="Transition state stabilizer" evidence="19">
    <location>
        <position position="474"/>
    </location>
</feature>
<feature type="binding site" evidence="18">
    <location>
        <position position="389"/>
    </location>
    <ligand>
        <name>Zn(2+)</name>
        <dbReference type="ChEBI" id="CHEBI:29105"/>
        <note>catalytic</note>
    </ligand>
</feature>
<dbReference type="InterPro" id="IPR034016">
    <property type="entry name" value="M1_APN-typ"/>
</dbReference>
<dbReference type="Gene3D" id="2.60.40.1910">
    <property type="match status" value="1"/>
</dbReference>
<dbReference type="InterPro" id="IPR024571">
    <property type="entry name" value="ERAP1-like_C_dom"/>
</dbReference>